<accession>A0ACB0Z5P0</accession>
<protein>
    <submittedName>
        <fullName evidence="1">Uncharacterized protein</fullName>
    </submittedName>
</protein>
<keyword evidence="2" id="KW-1185">Reference proteome</keyword>
<sequence length="55" mass="6808">MIKFNLISLLYLIIQLNIHCVGKPFRVELKIKDDWEEKREFIYLKDVEPKERFVR</sequence>
<evidence type="ECO:0000313" key="2">
    <source>
        <dbReference type="Proteomes" id="UP001497535"/>
    </source>
</evidence>
<reference evidence="1" key="1">
    <citation type="submission" date="2023-11" db="EMBL/GenBank/DDBJ databases">
        <authorList>
            <person name="Poullet M."/>
        </authorList>
    </citation>
    <scope>NUCLEOTIDE SEQUENCE</scope>
    <source>
        <strain evidence="1">E1834</strain>
    </source>
</reference>
<dbReference type="Proteomes" id="UP001497535">
    <property type="component" value="Unassembled WGS sequence"/>
</dbReference>
<evidence type="ECO:0000313" key="1">
    <source>
        <dbReference type="EMBL" id="CAK5074235.1"/>
    </source>
</evidence>
<proteinExistence type="predicted"/>
<dbReference type="EMBL" id="CAVMJV010000025">
    <property type="protein sequence ID" value="CAK5074235.1"/>
    <property type="molecule type" value="Genomic_DNA"/>
</dbReference>
<name>A0ACB0Z5P0_MELEN</name>
<gene>
    <name evidence="1" type="ORF">MENTE1834_LOCUS20964</name>
</gene>
<organism evidence="1 2">
    <name type="scientific">Meloidogyne enterolobii</name>
    <name type="common">Root-knot nematode worm</name>
    <name type="synonym">Meloidogyne mayaguensis</name>
    <dbReference type="NCBI Taxonomy" id="390850"/>
    <lineage>
        <taxon>Eukaryota</taxon>
        <taxon>Metazoa</taxon>
        <taxon>Ecdysozoa</taxon>
        <taxon>Nematoda</taxon>
        <taxon>Chromadorea</taxon>
        <taxon>Rhabditida</taxon>
        <taxon>Tylenchina</taxon>
        <taxon>Tylenchomorpha</taxon>
        <taxon>Tylenchoidea</taxon>
        <taxon>Meloidogynidae</taxon>
        <taxon>Meloidogyninae</taxon>
        <taxon>Meloidogyne</taxon>
    </lineage>
</organism>
<comment type="caution">
    <text evidence="1">The sequence shown here is derived from an EMBL/GenBank/DDBJ whole genome shotgun (WGS) entry which is preliminary data.</text>
</comment>